<dbReference type="HOGENOM" id="CLU_143978_0_0_9"/>
<dbReference type="KEGG" id="bpf:BpOF4_21659"/>
<evidence type="ECO:0000313" key="1">
    <source>
        <dbReference type="EMBL" id="ADC52327.1"/>
    </source>
</evidence>
<evidence type="ECO:0008006" key="3">
    <source>
        <dbReference type="Google" id="ProtNLM"/>
    </source>
</evidence>
<evidence type="ECO:0000313" key="2">
    <source>
        <dbReference type="Proteomes" id="UP000001544"/>
    </source>
</evidence>
<dbReference type="Proteomes" id="UP000001544">
    <property type="component" value="Plasmid pBpOF4-02"/>
</dbReference>
<keyword evidence="2" id="KW-1185">Reference proteome</keyword>
<proteinExistence type="predicted"/>
<name>D3G1V1_ALKPO</name>
<geneLocation type="plasmid" evidence="1 2">
    <name>pBpOF4-02</name>
</geneLocation>
<sequence length="151" mass="17544">MNKKLINLFMILLIVIVGCSNKSEIRIEDIEKIQLDLVEIQNMDDGTGYHIKLLNESDYVIKQNIVHFEYPIKLDNGIKENKYKIEATNNRLNIQPDEEVMLYVFAPFEGMSENQTLALDDPSVMLKGYLEEVNEEYMFSIGRILTLNHSE</sequence>
<keyword evidence="1" id="KW-0614">Plasmid</keyword>
<reference evidence="1 2" key="1">
    <citation type="journal article" date="2011" name="Environ. Microbiol.">
        <title>Genome of alkaliphilic Bacillus pseudofirmus OF4 reveals adaptations that support the ability to grow in an external pH range from 7.5 to 11.4.</title>
        <authorList>
            <person name="Janto B."/>
            <person name="Ahmed A."/>
            <person name="Ito M."/>
            <person name="Liu J."/>
            <person name="Hicks D.B."/>
            <person name="Pagni S."/>
            <person name="Fackelmayer O.J."/>
            <person name="Smith T.A."/>
            <person name="Earl J."/>
            <person name="Elbourne L.D."/>
            <person name="Hassan K."/>
            <person name="Paulsen I.T."/>
            <person name="Kolsto A.B."/>
            <person name="Tourasse N.J."/>
            <person name="Ehrlich G.D."/>
            <person name="Boissy R."/>
            <person name="Ivey D.M."/>
            <person name="Li G."/>
            <person name="Xue Y."/>
            <person name="Ma Y."/>
            <person name="Hu F.Z."/>
            <person name="Krulwich T.A."/>
        </authorList>
    </citation>
    <scope>NUCLEOTIDE SEQUENCE [LARGE SCALE GENOMIC DNA]</scope>
    <source>
        <strain evidence="2">ATCC BAA-2126 / JCM 17055 / OF4</strain>
    </source>
</reference>
<organism evidence="1 2">
    <name type="scientific">Alkalihalophilus pseudofirmus (strain ATCC BAA-2126 / JCM 17055 / OF4)</name>
    <name type="common">Bacillus pseudofirmus</name>
    <dbReference type="NCBI Taxonomy" id="398511"/>
    <lineage>
        <taxon>Bacteria</taxon>
        <taxon>Bacillati</taxon>
        <taxon>Bacillota</taxon>
        <taxon>Bacilli</taxon>
        <taxon>Bacillales</taxon>
        <taxon>Bacillaceae</taxon>
        <taxon>Alkalihalophilus</taxon>
    </lineage>
</organism>
<dbReference type="RefSeq" id="WP_012961232.1">
    <property type="nucleotide sequence ID" value="NC_013793.1"/>
</dbReference>
<protein>
    <recommendedName>
        <fullName evidence="3">Lipoprotein</fullName>
    </recommendedName>
</protein>
<accession>D3G1V1</accession>
<dbReference type="PROSITE" id="PS51257">
    <property type="entry name" value="PROKAR_LIPOPROTEIN"/>
    <property type="match status" value="1"/>
</dbReference>
<dbReference type="AlphaFoldDB" id="D3G1V1"/>
<gene>
    <name evidence="1" type="ordered locus">BpOF4_21659</name>
</gene>
<dbReference type="EMBL" id="CP001880">
    <property type="protein sequence ID" value="ADC52327.1"/>
    <property type="molecule type" value="Genomic_DNA"/>
</dbReference>